<gene>
    <name evidence="1" type="ORF">SAMN04487957_10162</name>
</gene>
<dbReference type="InterPro" id="IPR022484">
    <property type="entry name" value="PEP-CTERM/exosrtase_acylTfrase"/>
</dbReference>
<dbReference type="NCBIfam" id="TIGR03694">
    <property type="entry name" value="exosort_acyl"/>
    <property type="match status" value="1"/>
</dbReference>
<dbReference type="STRING" id="419597.SAMN04487957_10162"/>
<dbReference type="RefSeq" id="WP_176760194.1">
    <property type="nucleotide sequence ID" value="NZ_FNIV01000001.1"/>
</dbReference>
<dbReference type="Pfam" id="PF13444">
    <property type="entry name" value="Acetyltransf_5"/>
    <property type="match status" value="1"/>
</dbReference>
<name>A0A1H0CJR3_9GAMM</name>
<dbReference type="EMBL" id="FNIV01000001">
    <property type="protein sequence ID" value="SDN58052.1"/>
    <property type="molecule type" value="Genomic_DNA"/>
</dbReference>
<keyword evidence="2" id="KW-1185">Reference proteome</keyword>
<reference evidence="2" key="1">
    <citation type="submission" date="2016-10" db="EMBL/GenBank/DDBJ databases">
        <authorList>
            <person name="Varghese N."/>
            <person name="Submissions S."/>
        </authorList>
    </citation>
    <scope>NUCLEOTIDE SEQUENCE [LARGE SCALE GENOMIC DNA]</scope>
    <source>
        <strain evidence="2">CGMCC 1.6444</strain>
    </source>
</reference>
<protein>
    <submittedName>
        <fullName evidence="1">N-acyl amino acid synthase, PEP-CTERM/exosortase system-associated</fullName>
    </submittedName>
</protein>
<dbReference type="SUPFAM" id="SSF55729">
    <property type="entry name" value="Acyl-CoA N-acyltransferases (Nat)"/>
    <property type="match status" value="1"/>
</dbReference>
<dbReference type="Gene3D" id="3.40.630.30">
    <property type="match status" value="1"/>
</dbReference>
<proteinExistence type="predicted"/>
<evidence type="ECO:0000313" key="1">
    <source>
        <dbReference type="EMBL" id="SDN58052.1"/>
    </source>
</evidence>
<organism evidence="1 2">
    <name type="scientific">Halomonas shengliensis</name>
    <dbReference type="NCBI Taxonomy" id="419597"/>
    <lineage>
        <taxon>Bacteria</taxon>
        <taxon>Pseudomonadati</taxon>
        <taxon>Pseudomonadota</taxon>
        <taxon>Gammaproteobacteria</taxon>
        <taxon>Oceanospirillales</taxon>
        <taxon>Halomonadaceae</taxon>
        <taxon>Halomonas</taxon>
    </lineage>
</organism>
<dbReference type="Proteomes" id="UP000199075">
    <property type="component" value="Unassembled WGS sequence"/>
</dbReference>
<dbReference type="AlphaFoldDB" id="A0A1H0CJR3"/>
<evidence type="ECO:0000313" key="2">
    <source>
        <dbReference type="Proteomes" id="UP000199075"/>
    </source>
</evidence>
<dbReference type="InterPro" id="IPR016181">
    <property type="entry name" value="Acyl_CoA_acyltransferase"/>
</dbReference>
<sequence>MDLQPLLARFMNEFSFMIASDDSQKRRVYRLRHDIYCEELNYEPPSDPVNKLEYDGYDERAIHCLIEHRRTGVTAACTRIVLPQPDAKPPFDRLPMESYGGRSLTHPELHPQRLPPADYYEISRLAVARAFRTRLHGKAVPGICDTPLEFTDKERETFSMLVSGLFISGYAIGRLLDKSIAFAMMEPRLPRLLSMSGFHFTKVGDTIDFHGRRSAYCITREQAESGMNRQLIPLYEHIRDQLEAQLISSDDLTHRAAMNL</sequence>
<accession>A0A1H0CJR3</accession>